<evidence type="ECO:0000313" key="6">
    <source>
        <dbReference type="EMBL" id="NIH52903.1"/>
    </source>
</evidence>
<dbReference type="GO" id="GO:0022857">
    <property type="term" value="F:transmembrane transporter activity"/>
    <property type="evidence" value="ECO:0007669"/>
    <property type="project" value="TreeGrafter"/>
</dbReference>
<dbReference type="PANTHER" id="PTHR24220">
    <property type="entry name" value="IMPORT ATP-BINDING PROTEIN"/>
    <property type="match status" value="1"/>
</dbReference>
<feature type="domain" description="ABC transporter" evidence="5">
    <location>
        <begin position="33"/>
        <end position="272"/>
    </location>
</feature>
<keyword evidence="7" id="KW-1185">Reference proteome</keyword>
<organism evidence="6 7">
    <name type="scientific">Lysinibacter cavernae</name>
    <dbReference type="NCBI Taxonomy" id="1640652"/>
    <lineage>
        <taxon>Bacteria</taxon>
        <taxon>Bacillati</taxon>
        <taxon>Actinomycetota</taxon>
        <taxon>Actinomycetes</taxon>
        <taxon>Micrococcales</taxon>
        <taxon>Microbacteriaceae</taxon>
        <taxon>Lysinibacter</taxon>
    </lineage>
</organism>
<keyword evidence="2" id="KW-0547">Nucleotide-binding</keyword>
<dbReference type="GO" id="GO:0005886">
    <property type="term" value="C:plasma membrane"/>
    <property type="evidence" value="ECO:0007669"/>
    <property type="project" value="TreeGrafter"/>
</dbReference>
<evidence type="ECO:0000256" key="1">
    <source>
        <dbReference type="ARBA" id="ARBA00022448"/>
    </source>
</evidence>
<dbReference type="InterPro" id="IPR017911">
    <property type="entry name" value="MacB-like_ATP-bd"/>
</dbReference>
<protein>
    <submittedName>
        <fullName evidence="6">Putative ABC transport system ATP-binding protein</fullName>
    </submittedName>
</protein>
<feature type="compositionally biased region" description="Polar residues" evidence="4">
    <location>
        <begin position="25"/>
        <end position="36"/>
    </location>
</feature>
<accession>A0A7X5QZP4</accession>
<evidence type="ECO:0000259" key="5">
    <source>
        <dbReference type="PROSITE" id="PS50893"/>
    </source>
</evidence>
<dbReference type="Proteomes" id="UP000541033">
    <property type="component" value="Unassembled WGS sequence"/>
</dbReference>
<dbReference type="Pfam" id="PF00005">
    <property type="entry name" value="ABC_tran"/>
    <property type="match status" value="1"/>
</dbReference>
<dbReference type="InterPro" id="IPR003439">
    <property type="entry name" value="ABC_transporter-like_ATP-bd"/>
</dbReference>
<keyword evidence="3 6" id="KW-0067">ATP-binding</keyword>
<dbReference type="InterPro" id="IPR003593">
    <property type="entry name" value="AAA+_ATPase"/>
</dbReference>
<dbReference type="InterPro" id="IPR015854">
    <property type="entry name" value="ABC_transpr_LolD-like"/>
</dbReference>
<dbReference type="AlphaFoldDB" id="A0A7X5QZP4"/>
<dbReference type="SUPFAM" id="SSF52540">
    <property type="entry name" value="P-loop containing nucleoside triphosphate hydrolases"/>
    <property type="match status" value="1"/>
</dbReference>
<sequence length="272" mass="29189">MSTQQNDPSQHIHQPAQLGDHSAAAPSNSGVVSQATRVSRRYGEGAGTRWALSDVTIGFERGKFTAIMGPSGSGKSTLMHVLAGLDAPTRGSVTLEGSELVGLNDDALTEIRRTHMGFVFQSFNLAPTLDIRENIRLPHSLSRKSAPYDEAWEAYLIETLGLQPYLAQRPSELSGGQQQRVAVARALVNKPAVVFADEPTGNLDLATGREVLQLLSTLSREQNYSVIMVTHDATAASYADRVVFLADGCISKDIPKSTAATISQLMLAEVDA</sequence>
<evidence type="ECO:0000256" key="2">
    <source>
        <dbReference type="ARBA" id="ARBA00022741"/>
    </source>
</evidence>
<evidence type="ECO:0000313" key="7">
    <source>
        <dbReference type="Proteomes" id="UP000541033"/>
    </source>
</evidence>
<comment type="caution">
    <text evidence="6">The sequence shown here is derived from an EMBL/GenBank/DDBJ whole genome shotgun (WGS) entry which is preliminary data.</text>
</comment>
<reference evidence="6 7" key="1">
    <citation type="submission" date="2020-02" db="EMBL/GenBank/DDBJ databases">
        <title>Sequencing the genomes of 1000 actinobacteria strains.</title>
        <authorList>
            <person name="Klenk H.-P."/>
        </authorList>
    </citation>
    <scope>NUCLEOTIDE SEQUENCE [LARGE SCALE GENOMIC DNA]</scope>
    <source>
        <strain evidence="6 7">DSM 27960</strain>
    </source>
</reference>
<name>A0A7X5QZP4_9MICO</name>
<dbReference type="SMART" id="SM00382">
    <property type="entry name" value="AAA"/>
    <property type="match status" value="1"/>
</dbReference>
<dbReference type="CDD" id="cd03255">
    <property type="entry name" value="ABC_MJ0796_LolCDE_FtsE"/>
    <property type="match status" value="1"/>
</dbReference>
<evidence type="ECO:0000256" key="3">
    <source>
        <dbReference type="ARBA" id="ARBA00022840"/>
    </source>
</evidence>
<dbReference type="FunFam" id="3.40.50.300:FF:000032">
    <property type="entry name" value="Export ABC transporter ATP-binding protein"/>
    <property type="match status" value="1"/>
</dbReference>
<dbReference type="PANTHER" id="PTHR24220:SF685">
    <property type="entry name" value="ABC TRANSPORTER RELATED"/>
    <property type="match status" value="1"/>
</dbReference>
<dbReference type="PROSITE" id="PS00211">
    <property type="entry name" value="ABC_TRANSPORTER_1"/>
    <property type="match status" value="1"/>
</dbReference>
<feature type="region of interest" description="Disordered" evidence="4">
    <location>
        <begin position="1"/>
        <end position="36"/>
    </location>
</feature>
<keyword evidence="1" id="KW-0813">Transport</keyword>
<dbReference type="GO" id="GO:0016887">
    <property type="term" value="F:ATP hydrolysis activity"/>
    <property type="evidence" value="ECO:0007669"/>
    <property type="project" value="InterPro"/>
</dbReference>
<dbReference type="PROSITE" id="PS50893">
    <property type="entry name" value="ABC_TRANSPORTER_2"/>
    <property type="match status" value="1"/>
</dbReference>
<dbReference type="GO" id="GO:0098796">
    <property type="term" value="C:membrane protein complex"/>
    <property type="evidence" value="ECO:0007669"/>
    <property type="project" value="UniProtKB-ARBA"/>
</dbReference>
<dbReference type="InterPro" id="IPR027417">
    <property type="entry name" value="P-loop_NTPase"/>
</dbReference>
<dbReference type="InterPro" id="IPR017871">
    <property type="entry name" value="ABC_transporter-like_CS"/>
</dbReference>
<gene>
    <name evidence="6" type="ORF">FHX76_000771</name>
</gene>
<feature type="compositionally biased region" description="Polar residues" evidence="4">
    <location>
        <begin position="1"/>
        <end position="12"/>
    </location>
</feature>
<dbReference type="GO" id="GO:0005524">
    <property type="term" value="F:ATP binding"/>
    <property type="evidence" value="ECO:0007669"/>
    <property type="project" value="UniProtKB-KW"/>
</dbReference>
<dbReference type="Gene3D" id="3.40.50.300">
    <property type="entry name" value="P-loop containing nucleotide triphosphate hydrolases"/>
    <property type="match status" value="1"/>
</dbReference>
<evidence type="ECO:0000256" key="4">
    <source>
        <dbReference type="SAM" id="MobiDB-lite"/>
    </source>
</evidence>
<proteinExistence type="predicted"/>
<dbReference type="EMBL" id="JAAMOX010000001">
    <property type="protein sequence ID" value="NIH52903.1"/>
    <property type="molecule type" value="Genomic_DNA"/>
</dbReference>